<accession>A0AAV4FUT8</accession>
<dbReference type="GO" id="GO:0001678">
    <property type="term" value="P:intracellular glucose homeostasis"/>
    <property type="evidence" value="ECO:0007669"/>
    <property type="project" value="InterPro"/>
</dbReference>
<dbReference type="PROSITE" id="PS51748">
    <property type="entry name" value="HEXOKINASE_2"/>
    <property type="match status" value="1"/>
</dbReference>
<comment type="catalytic activity">
    <reaction evidence="10">
        <text>D-fructose + ATP = D-fructose 6-phosphate + ADP + H(+)</text>
        <dbReference type="Rhea" id="RHEA:16125"/>
        <dbReference type="ChEBI" id="CHEBI:15378"/>
        <dbReference type="ChEBI" id="CHEBI:30616"/>
        <dbReference type="ChEBI" id="CHEBI:37721"/>
        <dbReference type="ChEBI" id="CHEBI:61527"/>
        <dbReference type="ChEBI" id="CHEBI:456216"/>
        <dbReference type="EC" id="2.7.1.1"/>
    </reaction>
    <physiologicalReaction direction="left-to-right" evidence="10">
        <dbReference type="Rhea" id="RHEA:16126"/>
    </physiologicalReaction>
</comment>
<comment type="pathway">
    <text evidence="2">Carbohydrate metabolism; hexose metabolism.</text>
</comment>
<evidence type="ECO:0000256" key="2">
    <source>
        <dbReference type="ARBA" id="ARBA00005028"/>
    </source>
</evidence>
<sequence>MSRGHGENGDFLALDLGGTNFRVLLINLNGQEVTMESKIYIIPQHIMLGSGDQLFDHIADCIFKFMCDHHLHEKQLPLGFTFSFPCRQCFTSIKTSIRQFMRQSGSPSKDEITKSKLYPI</sequence>
<keyword evidence="15" id="KW-1185">Reference proteome</keyword>
<comment type="similarity">
    <text evidence="3 12">Belongs to the hexokinase family.</text>
</comment>
<dbReference type="GO" id="GO:0005739">
    <property type="term" value="C:mitochondrion"/>
    <property type="evidence" value="ECO:0007669"/>
    <property type="project" value="TreeGrafter"/>
</dbReference>
<dbReference type="GO" id="GO:0005829">
    <property type="term" value="C:cytosol"/>
    <property type="evidence" value="ECO:0007669"/>
    <property type="project" value="TreeGrafter"/>
</dbReference>
<dbReference type="Gene3D" id="3.30.420.40">
    <property type="match status" value="1"/>
</dbReference>
<dbReference type="Proteomes" id="UP000762676">
    <property type="component" value="Unassembled WGS sequence"/>
</dbReference>
<dbReference type="GO" id="GO:0006006">
    <property type="term" value="P:glucose metabolic process"/>
    <property type="evidence" value="ECO:0007669"/>
    <property type="project" value="TreeGrafter"/>
</dbReference>
<keyword evidence="7 12" id="KW-0067">ATP-binding</keyword>
<evidence type="ECO:0000256" key="3">
    <source>
        <dbReference type="ARBA" id="ARBA00009225"/>
    </source>
</evidence>
<dbReference type="InterPro" id="IPR043129">
    <property type="entry name" value="ATPase_NBD"/>
</dbReference>
<comment type="catalytic activity">
    <reaction evidence="11">
        <text>D-glucose + ATP = D-glucose 6-phosphate + ADP + H(+)</text>
        <dbReference type="Rhea" id="RHEA:17825"/>
        <dbReference type="ChEBI" id="CHEBI:4167"/>
        <dbReference type="ChEBI" id="CHEBI:15378"/>
        <dbReference type="ChEBI" id="CHEBI:30616"/>
        <dbReference type="ChEBI" id="CHEBI:61548"/>
        <dbReference type="ChEBI" id="CHEBI:456216"/>
        <dbReference type="EC" id="2.7.1.1"/>
    </reaction>
    <physiologicalReaction direction="left-to-right" evidence="11">
        <dbReference type="Rhea" id="RHEA:17826"/>
    </physiologicalReaction>
</comment>
<organism evidence="14 15">
    <name type="scientific">Elysia marginata</name>
    <dbReference type="NCBI Taxonomy" id="1093978"/>
    <lineage>
        <taxon>Eukaryota</taxon>
        <taxon>Metazoa</taxon>
        <taxon>Spiralia</taxon>
        <taxon>Lophotrochozoa</taxon>
        <taxon>Mollusca</taxon>
        <taxon>Gastropoda</taxon>
        <taxon>Heterobranchia</taxon>
        <taxon>Euthyneura</taxon>
        <taxon>Panpulmonata</taxon>
        <taxon>Sacoglossa</taxon>
        <taxon>Placobranchoidea</taxon>
        <taxon>Plakobranchidae</taxon>
        <taxon>Elysia</taxon>
    </lineage>
</organism>
<dbReference type="GO" id="GO:0005524">
    <property type="term" value="F:ATP binding"/>
    <property type="evidence" value="ECO:0007669"/>
    <property type="project" value="UniProtKB-UniRule"/>
</dbReference>
<evidence type="ECO:0000256" key="11">
    <source>
        <dbReference type="ARBA" id="ARBA00048160"/>
    </source>
</evidence>
<dbReference type="PANTHER" id="PTHR19443">
    <property type="entry name" value="HEXOKINASE"/>
    <property type="match status" value="1"/>
</dbReference>
<dbReference type="EMBL" id="BMAT01011672">
    <property type="protein sequence ID" value="GFR76994.1"/>
    <property type="molecule type" value="Genomic_DNA"/>
</dbReference>
<evidence type="ECO:0000256" key="9">
    <source>
        <dbReference type="ARBA" id="ARBA00044613"/>
    </source>
</evidence>
<dbReference type="PRINTS" id="PR00475">
    <property type="entry name" value="HEXOKINASE"/>
</dbReference>
<evidence type="ECO:0000256" key="7">
    <source>
        <dbReference type="ARBA" id="ARBA00022840"/>
    </source>
</evidence>
<comment type="pathway">
    <text evidence="1">Carbohydrate degradation; glycolysis; D-glyceraldehyde 3-phosphate and glycerone phosphate from D-glucose: step 1/4.</text>
</comment>
<dbReference type="PANTHER" id="PTHR19443:SF16">
    <property type="entry name" value="HEXOKINASE TYPE 1-RELATED"/>
    <property type="match status" value="1"/>
</dbReference>
<evidence type="ECO:0000256" key="10">
    <source>
        <dbReference type="ARBA" id="ARBA00047905"/>
    </source>
</evidence>
<evidence type="ECO:0000256" key="5">
    <source>
        <dbReference type="ARBA" id="ARBA00022741"/>
    </source>
</evidence>
<gene>
    <name evidence="14" type="ORF">ElyMa_005813700</name>
</gene>
<keyword evidence="8 12" id="KW-0324">Glycolysis</keyword>
<evidence type="ECO:0000256" key="6">
    <source>
        <dbReference type="ARBA" id="ARBA00022777"/>
    </source>
</evidence>
<evidence type="ECO:0000256" key="1">
    <source>
        <dbReference type="ARBA" id="ARBA00004888"/>
    </source>
</evidence>
<keyword evidence="6 12" id="KW-0418">Kinase</keyword>
<comment type="catalytic activity">
    <reaction evidence="9">
        <text>a D-hexose + ATP = a D-hexose 6-phosphate + ADP + H(+)</text>
        <dbReference type="Rhea" id="RHEA:22740"/>
        <dbReference type="ChEBI" id="CHEBI:4194"/>
        <dbReference type="ChEBI" id="CHEBI:15378"/>
        <dbReference type="ChEBI" id="CHEBI:30616"/>
        <dbReference type="ChEBI" id="CHEBI:229467"/>
        <dbReference type="ChEBI" id="CHEBI:456216"/>
        <dbReference type="EC" id="2.7.1.1"/>
    </reaction>
    <physiologicalReaction direction="left-to-right" evidence="9">
        <dbReference type="Rhea" id="RHEA:22741"/>
    </physiologicalReaction>
</comment>
<evidence type="ECO:0000256" key="8">
    <source>
        <dbReference type="ARBA" id="ARBA00023152"/>
    </source>
</evidence>
<dbReference type="GO" id="GO:0005536">
    <property type="term" value="F:D-glucose binding"/>
    <property type="evidence" value="ECO:0007669"/>
    <property type="project" value="InterPro"/>
</dbReference>
<comment type="caution">
    <text evidence="14">The sequence shown here is derived from an EMBL/GenBank/DDBJ whole genome shotgun (WGS) entry which is preliminary data.</text>
</comment>
<reference evidence="14 15" key="1">
    <citation type="journal article" date="2021" name="Elife">
        <title>Chloroplast acquisition without the gene transfer in kleptoplastic sea slugs, Plakobranchus ocellatus.</title>
        <authorList>
            <person name="Maeda T."/>
            <person name="Takahashi S."/>
            <person name="Yoshida T."/>
            <person name="Shimamura S."/>
            <person name="Takaki Y."/>
            <person name="Nagai Y."/>
            <person name="Toyoda A."/>
            <person name="Suzuki Y."/>
            <person name="Arimoto A."/>
            <person name="Ishii H."/>
            <person name="Satoh N."/>
            <person name="Nishiyama T."/>
            <person name="Hasebe M."/>
            <person name="Maruyama T."/>
            <person name="Minagawa J."/>
            <person name="Obokata J."/>
            <person name="Shigenobu S."/>
        </authorList>
    </citation>
    <scope>NUCLEOTIDE SEQUENCE [LARGE SCALE GENOMIC DNA]</scope>
</reference>
<dbReference type="FunFam" id="3.30.420.40:FF:000805">
    <property type="entry name" value="Hexokinase-2"/>
    <property type="match status" value="1"/>
</dbReference>
<dbReference type="GO" id="GO:0008865">
    <property type="term" value="F:fructokinase activity"/>
    <property type="evidence" value="ECO:0007669"/>
    <property type="project" value="TreeGrafter"/>
</dbReference>
<dbReference type="SUPFAM" id="SSF53067">
    <property type="entry name" value="Actin-like ATPase domain"/>
    <property type="match status" value="1"/>
</dbReference>
<dbReference type="Pfam" id="PF00349">
    <property type="entry name" value="Hexokinase_1"/>
    <property type="match status" value="1"/>
</dbReference>
<dbReference type="InterPro" id="IPR001312">
    <property type="entry name" value="Hexokinase"/>
</dbReference>
<evidence type="ECO:0000256" key="12">
    <source>
        <dbReference type="RuleBase" id="RU362007"/>
    </source>
</evidence>
<evidence type="ECO:0000259" key="13">
    <source>
        <dbReference type="Pfam" id="PF00349"/>
    </source>
</evidence>
<dbReference type="AlphaFoldDB" id="A0AAV4FUT8"/>
<dbReference type="InterPro" id="IPR022672">
    <property type="entry name" value="Hexokinase_N"/>
</dbReference>
<evidence type="ECO:0000256" key="4">
    <source>
        <dbReference type="ARBA" id="ARBA00022679"/>
    </source>
</evidence>
<dbReference type="GO" id="GO:0006096">
    <property type="term" value="P:glycolytic process"/>
    <property type="evidence" value="ECO:0007669"/>
    <property type="project" value="UniProtKB-KW"/>
</dbReference>
<evidence type="ECO:0000313" key="15">
    <source>
        <dbReference type="Proteomes" id="UP000762676"/>
    </source>
</evidence>
<dbReference type="GO" id="GO:0004340">
    <property type="term" value="F:glucokinase activity"/>
    <property type="evidence" value="ECO:0007669"/>
    <property type="project" value="TreeGrafter"/>
</dbReference>
<evidence type="ECO:0000313" key="14">
    <source>
        <dbReference type="EMBL" id="GFR76994.1"/>
    </source>
</evidence>
<protein>
    <recommendedName>
        <fullName evidence="12">Phosphotransferase</fullName>
        <ecNumber evidence="12">2.7.1.-</ecNumber>
    </recommendedName>
</protein>
<name>A0AAV4FUT8_9GAST</name>
<dbReference type="EC" id="2.7.1.-" evidence="12"/>
<keyword evidence="4 12" id="KW-0808">Transferase</keyword>
<proteinExistence type="inferred from homology"/>
<feature type="domain" description="Hexokinase N-terminal" evidence="13">
    <location>
        <begin position="7"/>
        <end position="88"/>
    </location>
</feature>
<keyword evidence="5 12" id="KW-0547">Nucleotide-binding</keyword>